<proteinExistence type="predicted"/>
<feature type="domain" description="Cytidyltransferase-like" evidence="1">
    <location>
        <begin position="1"/>
        <end position="32"/>
    </location>
</feature>
<protein>
    <submittedName>
        <fullName evidence="2">(spotted green pufferfish) hypothetical protein</fullName>
    </submittedName>
</protein>
<dbReference type="Gene3D" id="3.40.50.620">
    <property type="entry name" value="HUPs"/>
    <property type="match status" value="1"/>
</dbReference>
<dbReference type="InterPro" id="IPR004821">
    <property type="entry name" value="Cyt_trans-like"/>
</dbReference>
<sequence length="33" mass="3654">FHSGHARALMQAKNLFPNTYLIVGGMDTHSTHT</sequence>
<dbReference type="InterPro" id="IPR014729">
    <property type="entry name" value="Rossmann-like_a/b/a_fold"/>
</dbReference>
<evidence type="ECO:0000313" key="2">
    <source>
        <dbReference type="EMBL" id="CAF99958.1"/>
    </source>
</evidence>
<comment type="caution">
    <text evidence="2">The sequence shown here is derived from an EMBL/GenBank/DDBJ whole genome shotgun (WGS) entry which is preliminary data.</text>
</comment>
<organism evidence="2">
    <name type="scientific">Tetraodon nigroviridis</name>
    <name type="common">Spotted green pufferfish</name>
    <name type="synonym">Chelonodon nigroviridis</name>
    <dbReference type="NCBI Taxonomy" id="99883"/>
    <lineage>
        <taxon>Eukaryota</taxon>
        <taxon>Metazoa</taxon>
        <taxon>Chordata</taxon>
        <taxon>Craniata</taxon>
        <taxon>Vertebrata</taxon>
        <taxon>Euteleostomi</taxon>
        <taxon>Actinopterygii</taxon>
        <taxon>Neopterygii</taxon>
        <taxon>Teleostei</taxon>
        <taxon>Neoteleostei</taxon>
        <taxon>Acanthomorphata</taxon>
        <taxon>Eupercaria</taxon>
        <taxon>Tetraodontiformes</taxon>
        <taxon>Tetradontoidea</taxon>
        <taxon>Tetraodontidae</taxon>
        <taxon>Tetraodon</taxon>
    </lineage>
</organism>
<reference evidence="2" key="2">
    <citation type="submission" date="2004-02" db="EMBL/GenBank/DDBJ databases">
        <authorList>
            <consortium name="Genoscope"/>
            <consortium name="Whitehead Institute Centre for Genome Research"/>
        </authorList>
    </citation>
    <scope>NUCLEOTIDE SEQUENCE</scope>
</reference>
<reference evidence="2" key="1">
    <citation type="journal article" date="2004" name="Nature">
        <title>Genome duplication in the teleost fish Tetraodon nigroviridis reveals the early vertebrate proto-karyotype.</title>
        <authorList>
            <person name="Jaillon O."/>
            <person name="Aury J.-M."/>
            <person name="Brunet F."/>
            <person name="Petit J.-L."/>
            <person name="Stange-Thomann N."/>
            <person name="Mauceli E."/>
            <person name="Bouneau L."/>
            <person name="Fischer C."/>
            <person name="Ozouf-Costaz C."/>
            <person name="Bernot A."/>
            <person name="Nicaud S."/>
            <person name="Jaffe D."/>
            <person name="Fisher S."/>
            <person name="Lutfalla G."/>
            <person name="Dossat C."/>
            <person name="Segurens B."/>
            <person name="Dasilva C."/>
            <person name="Salanoubat M."/>
            <person name="Levy M."/>
            <person name="Boudet N."/>
            <person name="Castellano S."/>
            <person name="Anthouard V."/>
            <person name="Jubin C."/>
            <person name="Castelli V."/>
            <person name="Katinka M."/>
            <person name="Vacherie B."/>
            <person name="Biemont C."/>
            <person name="Skalli Z."/>
            <person name="Cattolico L."/>
            <person name="Poulain J."/>
            <person name="De Berardinis V."/>
            <person name="Cruaud C."/>
            <person name="Duprat S."/>
            <person name="Brottier P."/>
            <person name="Coutanceau J.-P."/>
            <person name="Gouzy J."/>
            <person name="Parra G."/>
            <person name="Lardier G."/>
            <person name="Chapple C."/>
            <person name="McKernan K.J."/>
            <person name="McEwan P."/>
            <person name="Bosak S."/>
            <person name="Kellis M."/>
            <person name="Volff J.-N."/>
            <person name="Guigo R."/>
            <person name="Zody M.C."/>
            <person name="Mesirov J."/>
            <person name="Lindblad-Toh K."/>
            <person name="Birren B."/>
            <person name="Nusbaum C."/>
            <person name="Kahn D."/>
            <person name="Robinson-Rechavi M."/>
            <person name="Laudet V."/>
            <person name="Schachter V."/>
            <person name="Quetier F."/>
            <person name="Saurin W."/>
            <person name="Scarpelli C."/>
            <person name="Wincker P."/>
            <person name="Lander E.S."/>
            <person name="Weissenbach J."/>
            <person name="Roest Crollius H."/>
        </authorList>
    </citation>
    <scope>NUCLEOTIDE SEQUENCE [LARGE SCALE GENOMIC DNA]</scope>
</reference>
<accession>Q4SHC4</accession>
<feature type="non-terminal residue" evidence="2">
    <location>
        <position position="33"/>
    </location>
</feature>
<gene>
    <name evidence="2" type="ORF">GSTENG00018229001</name>
</gene>
<dbReference type="OrthoDB" id="17102at2759"/>
<dbReference type="EMBL" id="CAAE01014581">
    <property type="protein sequence ID" value="CAF99958.1"/>
    <property type="molecule type" value="Genomic_DNA"/>
</dbReference>
<feature type="non-terminal residue" evidence="2">
    <location>
        <position position="1"/>
    </location>
</feature>
<dbReference type="GO" id="GO:0003824">
    <property type="term" value="F:catalytic activity"/>
    <property type="evidence" value="ECO:0007669"/>
    <property type="project" value="InterPro"/>
</dbReference>
<dbReference type="AlphaFoldDB" id="Q4SHC4"/>
<evidence type="ECO:0000259" key="1">
    <source>
        <dbReference type="Pfam" id="PF01467"/>
    </source>
</evidence>
<name>Q4SHC4_TETNG</name>
<dbReference type="KEGG" id="tng:GSTEN00018229G001"/>
<dbReference type="Pfam" id="PF01467">
    <property type="entry name" value="CTP_transf_like"/>
    <property type="match status" value="1"/>
</dbReference>